<keyword evidence="3" id="KW-1185">Reference proteome</keyword>
<name>A0A072TXK8_MEDTR</name>
<evidence type="ECO:0000313" key="1">
    <source>
        <dbReference type="EMBL" id="KEH21886.1"/>
    </source>
</evidence>
<dbReference type="AlphaFoldDB" id="A0A072TXK8"/>
<evidence type="ECO:0000313" key="2">
    <source>
        <dbReference type="EnsemblPlants" id="KEH21886"/>
    </source>
</evidence>
<gene>
    <name evidence="1" type="ordered locus">MTR_7g023270</name>
</gene>
<dbReference type="HOGENOM" id="CLU_2625738_0_0_1"/>
<reference evidence="1 3" key="2">
    <citation type="journal article" date="2014" name="BMC Genomics">
        <title>An improved genome release (version Mt4.0) for the model legume Medicago truncatula.</title>
        <authorList>
            <person name="Tang H."/>
            <person name="Krishnakumar V."/>
            <person name="Bidwell S."/>
            <person name="Rosen B."/>
            <person name="Chan A."/>
            <person name="Zhou S."/>
            <person name="Gentzbittel L."/>
            <person name="Childs K.L."/>
            <person name="Yandell M."/>
            <person name="Gundlach H."/>
            <person name="Mayer K.F."/>
            <person name="Schwartz D.C."/>
            <person name="Town C.D."/>
        </authorList>
    </citation>
    <scope>GENOME REANNOTATION</scope>
    <source>
        <strain evidence="1">A17</strain>
        <strain evidence="2 3">cv. Jemalong A17</strain>
    </source>
</reference>
<reference evidence="1 3" key="1">
    <citation type="journal article" date="2011" name="Nature">
        <title>The Medicago genome provides insight into the evolution of rhizobial symbioses.</title>
        <authorList>
            <person name="Young N.D."/>
            <person name="Debelle F."/>
            <person name="Oldroyd G.E."/>
            <person name="Geurts R."/>
            <person name="Cannon S.B."/>
            <person name="Udvardi M.K."/>
            <person name="Benedito V.A."/>
            <person name="Mayer K.F."/>
            <person name="Gouzy J."/>
            <person name="Schoof H."/>
            <person name="Van de Peer Y."/>
            <person name="Proost S."/>
            <person name="Cook D.R."/>
            <person name="Meyers B.C."/>
            <person name="Spannagl M."/>
            <person name="Cheung F."/>
            <person name="De Mita S."/>
            <person name="Krishnakumar V."/>
            <person name="Gundlach H."/>
            <person name="Zhou S."/>
            <person name="Mudge J."/>
            <person name="Bharti A.K."/>
            <person name="Murray J.D."/>
            <person name="Naoumkina M.A."/>
            <person name="Rosen B."/>
            <person name="Silverstein K.A."/>
            <person name="Tang H."/>
            <person name="Rombauts S."/>
            <person name="Zhao P.X."/>
            <person name="Zhou P."/>
            <person name="Barbe V."/>
            <person name="Bardou P."/>
            <person name="Bechner M."/>
            <person name="Bellec A."/>
            <person name="Berger A."/>
            <person name="Berges H."/>
            <person name="Bidwell S."/>
            <person name="Bisseling T."/>
            <person name="Choisne N."/>
            <person name="Couloux A."/>
            <person name="Denny R."/>
            <person name="Deshpande S."/>
            <person name="Dai X."/>
            <person name="Doyle J.J."/>
            <person name="Dudez A.M."/>
            <person name="Farmer A.D."/>
            <person name="Fouteau S."/>
            <person name="Franken C."/>
            <person name="Gibelin C."/>
            <person name="Gish J."/>
            <person name="Goldstein S."/>
            <person name="Gonzalez A.J."/>
            <person name="Green P.J."/>
            <person name="Hallab A."/>
            <person name="Hartog M."/>
            <person name="Hua A."/>
            <person name="Humphray S.J."/>
            <person name="Jeong D.H."/>
            <person name="Jing Y."/>
            <person name="Jocker A."/>
            <person name="Kenton S.M."/>
            <person name="Kim D.J."/>
            <person name="Klee K."/>
            <person name="Lai H."/>
            <person name="Lang C."/>
            <person name="Lin S."/>
            <person name="Macmil S.L."/>
            <person name="Magdelenat G."/>
            <person name="Matthews L."/>
            <person name="McCorrison J."/>
            <person name="Monaghan E.L."/>
            <person name="Mun J.H."/>
            <person name="Najar F.Z."/>
            <person name="Nicholson C."/>
            <person name="Noirot C."/>
            <person name="O'Bleness M."/>
            <person name="Paule C.R."/>
            <person name="Poulain J."/>
            <person name="Prion F."/>
            <person name="Qin B."/>
            <person name="Qu C."/>
            <person name="Retzel E.F."/>
            <person name="Riddle C."/>
            <person name="Sallet E."/>
            <person name="Samain S."/>
            <person name="Samson N."/>
            <person name="Sanders I."/>
            <person name="Saurat O."/>
            <person name="Scarpelli C."/>
            <person name="Schiex T."/>
            <person name="Segurens B."/>
            <person name="Severin A.J."/>
            <person name="Sherrier D.J."/>
            <person name="Shi R."/>
            <person name="Sims S."/>
            <person name="Singer S.R."/>
            <person name="Sinharoy S."/>
            <person name="Sterck L."/>
            <person name="Viollet A."/>
            <person name="Wang B.B."/>
            <person name="Wang K."/>
            <person name="Wang M."/>
            <person name="Wang X."/>
            <person name="Warfsmann J."/>
            <person name="Weissenbach J."/>
            <person name="White D.D."/>
            <person name="White J.D."/>
            <person name="Wiley G.B."/>
            <person name="Wincker P."/>
            <person name="Xing Y."/>
            <person name="Yang L."/>
            <person name="Yao Z."/>
            <person name="Ying F."/>
            <person name="Zhai J."/>
            <person name="Zhou L."/>
            <person name="Zuber A."/>
            <person name="Denarie J."/>
            <person name="Dixon R.A."/>
            <person name="May G.D."/>
            <person name="Schwartz D.C."/>
            <person name="Rogers J."/>
            <person name="Quetier F."/>
            <person name="Town C.D."/>
            <person name="Roe B.A."/>
        </authorList>
    </citation>
    <scope>NUCLEOTIDE SEQUENCE [LARGE SCALE GENOMIC DNA]</scope>
    <source>
        <strain evidence="1">A17</strain>
        <strain evidence="2 3">cv. Jemalong A17</strain>
    </source>
</reference>
<organism evidence="1 3">
    <name type="scientific">Medicago truncatula</name>
    <name type="common">Barrel medic</name>
    <name type="synonym">Medicago tribuloides</name>
    <dbReference type="NCBI Taxonomy" id="3880"/>
    <lineage>
        <taxon>Eukaryota</taxon>
        <taxon>Viridiplantae</taxon>
        <taxon>Streptophyta</taxon>
        <taxon>Embryophyta</taxon>
        <taxon>Tracheophyta</taxon>
        <taxon>Spermatophyta</taxon>
        <taxon>Magnoliopsida</taxon>
        <taxon>eudicotyledons</taxon>
        <taxon>Gunneridae</taxon>
        <taxon>Pentapetalae</taxon>
        <taxon>rosids</taxon>
        <taxon>fabids</taxon>
        <taxon>Fabales</taxon>
        <taxon>Fabaceae</taxon>
        <taxon>Papilionoideae</taxon>
        <taxon>50 kb inversion clade</taxon>
        <taxon>NPAAA clade</taxon>
        <taxon>Hologalegina</taxon>
        <taxon>IRL clade</taxon>
        <taxon>Trifolieae</taxon>
        <taxon>Medicago</taxon>
    </lineage>
</organism>
<protein>
    <submittedName>
        <fullName evidence="1 2">Uncharacterized protein</fullName>
    </submittedName>
</protein>
<reference evidence="2" key="3">
    <citation type="submission" date="2015-04" db="UniProtKB">
        <authorList>
            <consortium name="EnsemblPlants"/>
        </authorList>
    </citation>
    <scope>IDENTIFICATION</scope>
    <source>
        <strain evidence="2">cv. Jemalong A17</strain>
    </source>
</reference>
<proteinExistence type="predicted"/>
<dbReference type="EMBL" id="CM001223">
    <property type="protein sequence ID" value="KEH21886.1"/>
    <property type="molecule type" value="Genomic_DNA"/>
</dbReference>
<dbReference type="Proteomes" id="UP000002051">
    <property type="component" value="Unassembled WGS sequence"/>
</dbReference>
<dbReference type="EnsemblPlants" id="KEH21886">
    <property type="protein sequence ID" value="KEH21886"/>
    <property type="gene ID" value="MTR_7g023270"/>
</dbReference>
<sequence length="78" mass="9328">MVSKSNKNITQLLQFMRLKGRRVGDRKRICDVESRCSSNNNEVYYRATMNTFSREVVRQTWETHIHKTPSPKYYVPDM</sequence>
<accession>A0A072TXK8</accession>
<evidence type="ECO:0000313" key="3">
    <source>
        <dbReference type="Proteomes" id="UP000002051"/>
    </source>
</evidence>